<dbReference type="InterPro" id="IPR036107">
    <property type="entry name" value="CsrA_sf"/>
</dbReference>
<name>Q02C78_SOLUE</name>
<dbReference type="InterPro" id="IPR003751">
    <property type="entry name" value="CsrA"/>
</dbReference>
<dbReference type="STRING" id="234267.Acid_0326"/>
<dbReference type="GO" id="GO:0003723">
    <property type="term" value="F:RNA binding"/>
    <property type="evidence" value="ECO:0007669"/>
    <property type="project" value="InterPro"/>
</dbReference>
<dbReference type="AlphaFoldDB" id="Q02C78"/>
<dbReference type="GO" id="GO:0006402">
    <property type="term" value="P:mRNA catabolic process"/>
    <property type="evidence" value="ECO:0007669"/>
    <property type="project" value="InterPro"/>
</dbReference>
<organism evidence="1">
    <name type="scientific">Solibacter usitatus (strain Ellin6076)</name>
    <dbReference type="NCBI Taxonomy" id="234267"/>
    <lineage>
        <taxon>Bacteria</taxon>
        <taxon>Pseudomonadati</taxon>
        <taxon>Acidobacteriota</taxon>
        <taxon>Terriglobia</taxon>
        <taxon>Bryobacterales</taxon>
        <taxon>Solibacteraceae</taxon>
        <taxon>Candidatus Solibacter</taxon>
    </lineage>
</organism>
<dbReference type="InParanoid" id="Q02C78"/>
<dbReference type="Pfam" id="PF02599">
    <property type="entry name" value="CsrA"/>
    <property type="match status" value="1"/>
</dbReference>
<reference evidence="1" key="1">
    <citation type="submission" date="2006-10" db="EMBL/GenBank/DDBJ databases">
        <title>Complete sequence of Solibacter usitatus Ellin6076.</title>
        <authorList>
            <consortium name="US DOE Joint Genome Institute"/>
            <person name="Copeland A."/>
            <person name="Lucas S."/>
            <person name="Lapidus A."/>
            <person name="Barry K."/>
            <person name="Detter J.C."/>
            <person name="Glavina del Rio T."/>
            <person name="Hammon N."/>
            <person name="Israni S."/>
            <person name="Dalin E."/>
            <person name="Tice H."/>
            <person name="Pitluck S."/>
            <person name="Thompson L.S."/>
            <person name="Brettin T."/>
            <person name="Bruce D."/>
            <person name="Han C."/>
            <person name="Tapia R."/>
            <person name="Gilna P."/>
            <person name="Schmutz J."/>
            <person name="Larimer F."/>
            <person name="Land M."/>
            <person name="Hauser L."/>
            <person name="Kyrpides N."/>
            <person name="Mikhailova N."/>
            <person name="Janssen P.H."/>
            <person name="Kuske C.R."/>
            <person name="Richardson P."/>
        </authorList>
    </citation>
    <scope>NUCLEOTIDE SEQUENCE</scope>
    <source>
        <strain evidence="1">Ellin6076</strain>
    </source>
</reference>
<dbReference type="eggNOG" id="COG1551">
    <property type="taxonomic scope" value="Bacteria"/>
</dbReference>
<dbReference type="HOGENOM" id="CLU_164837_0_1_0"/>
<protein>
    <submittedName>
        <fullName evidence="1">Carbon storage regulator, CsrA</fullName>
    </submittedName>
</protein>
<proteinExistence type="predicted"/>
<dbReference type="EMBL" id="CP000473">
    <property type="protein sequence ID" value="ABJ81338.1"/>
    <property type="molecule type" value="Genomic_DNA"/>
</dbReference>
<dbReference type="SUPFAM" id="SSF117130">
    <property type="entry name" value="CsrA-like"/>
    <property type="match status" value="1"/>
</dbReference>
<evidence type="ECO:0000313" key="1">
    <source>
        <dbReference type="EMBL" id="ABJ81338.1"/>
    </source>
</evidence>
<gene>
    <name evidence="1" type="ordered locus">Acid_0326</name>
</gene>
<accession>Q02C78</accession>
<sequence>MSRRQGETILIGDQIEIVIAHIGRSRVKVGIRAPRETPIVAHEVKLVRDENLAAAAAGRSVGEISRLFQNIRTAPKVPTVGADETISTPRTP</sequence>
<dbReference type="GO" id="GO:0006109">
    <property type="term" value="P:regulation of carbohydrate metabolic process"/>
    <property type="evidence" value="ECO:0007669"/>
    <property type="project" value="InterPro"/>
</dbReference>
<dbReference type="KEGG" id="sus:Acid_0326"/>
<dbReference type="Gene3D" id="2.60.40.4380">
    <property type="entry name" value="Translational regulator CsrA"/>
    <property type="match status" value="1"/>
</dbReference>